<dbReference type="SUPFAM" id="SSF53448">
    <property type="entry name" value="Nucleotide-diphospho-sugar transferases"/>
    <property type="match status" value="1"/>
</dbReference>
<organism evidence="5 6">
    <name type="scientific">Xylophilus rhododendri</name>
    <dbReference type="NCBI Taxonomy" id="2697032"/>
    <lineage>
        <taxon>Bacteria</taxon>
        <taxon>Pseudomonadati</taxon>
        <taxon>Pseudomonadota</taxon>
        <taxon>Betaproteobacteria</taxon>
        <taxon>Burkholderiales</taxon>
        <taxon>Xylophilus</taxon>
    </lineage>
</organism>
<name>A0A857J1W7_9BURK</name>
<reference evidence="5 6" key="1">
    <citation type="submission" date="2020-01" db="EMBL/GenBank/DDBJ databases">
        <title>Genome sequencing of strain KACC 21265.</title>
        <authorList>
            <person name="Heo J."/>
            <person name="Kim S.-J."/>
            <person name="Kim J.-S."/>
            <person name="Hong S.-B."/>
            <person name="Kwon S.-W."/>
        </authorList>
    </citation>
    <scope>NUCLEOTIDE SEQUENCE [LARGE SCALE GENOMIC DNA]</scope>
    <source>
        <strain evidence="5 6">KACC 21265</strain>
    </source>
</reference>
<keyword evidence="2" id="KW-0328">Glycosyltransferase</keyword>
<protein>
    <submittedName>
        <fullName evidence="5">Glycosyltransferase</fullName>
    </submittedName>
</protein>
<gene>
    <name evidence="5" type="ORF">GT347_07840</name>
</gene>
<dbReference type="Proteomes" id="UP000464787">
    <property type="component" value="Chromosome"/>
</dbReference>
<dbReference type="KEGG" id="xyk:GT347_07840"/>
<evidence type="ECO:0000256" key="3">
    <source>
        <dbReference type="ARBA" id="ARBA00022679"/>
    </source>
</evidence>
<dbReference type="RefSeq" id="WP_160551431.1">
    <property type="nucleotide sequence ID" value="NZ_CP047650.1"/>
</dbReference>
<evidence type="ECO:0000256" key="2">
    <source>
        <dbReference type="ARBA" id="ARBA00022676"/>
    </source>
</evidence>
<comment type="similarity">
    <text evidence="1">Belongs to the glycosyltransferase 2 family.</text>
</comment>
<dbReference type="GO" id="GO:0016757">
    <property type="term" value="F:glycosyltransferase activity"/>
    <property type="evidence" value="ECO:0007669"/>
    <property type="project" value="UniProtKB-KW"/>
</dbReference>
<evidence type="ECO:0000256" key="1">
    <source>
        <dbReference type="ARBA" id="ARBA00006739"/>
    </source>
</evidence>
<evidence type="ECO:0000313" key="5">
    <source>
        <dbReference type="EMBL" id="QHI97914.1"/>
    </source>
</evidence>
<dbReference type="Pfam" id="PF00535">
    <property type="entry name" value="Glycos_transf_2"/>
    <property type="match status" value="1"/>
</dbReference>
<dbReference type="AlphaFoldDB" id="A0A857J1W7"/>
<keyword evidence="6" id="KW-1185">Reference proteome</keyword>
<accession>A0A857J1W7</accession>
<dbReference type="InterPro" id="IPR050834">
    <property type="entry name" value="Glycosyltransf_2"/>
</dbReference>
<evidence type="ECO:0000313" key="6">
    <source>
        <dbReference type="Proteomes" id="UP000464787"/>
    </source>
</evidence>
<dbReference type="PANTHER" id="PTHR43685:SF5">
    <property type="entry name" value="GLYCOSYLTRANSFERASE EPSE-RELATED"/>
    <property type="match status" value="1"/>
</dbReference>
<keyword evidence="3 5" id="KW-0808">Transferase</keyword>
<proteinExistence type="inferred from homology"/>
<dbReference type="InterPro" id="IPR029044">
    <property type="entry name" value="Nucleotide-diphossugar_trans"/>
</dbReference>
<feature type="domain" description="Glycosyltransferase 2-like" evidence="4">
    <location>
        <begin position="9"/>
        <end position="124"/>
    </location>
</feature>
<dbReference type="EMBL" id="CP047650">
    <property type="protein sequence ID" value="QHI97914.1"/>
    <property type="molecule type" value="Genomic_DNA"/>
</dbReference>
<dbReference type="InterPro" id="IPR001173">
    <property type="entry name" value="Glyco_trans_2-like"/>
</dbReference>
<dbReference type="Gene3D" id="3.90.550.10">
    <property type="entry name" value="Spore Coat Polysaccharide Biosynthesis Protein SpsA, Chain A"/>
    <property type="match status" value="1"/>
</dbReference>
<dbReference type="PANTHER" id="PTHR43685">
    <property type="entry name" value="GLYCOSYLTRANSFERASE"/>
    <property type="match status" value="1"/>
</dbReference>
<sequence>MSQPCHSVSVALCTCNGARFVEEQIDSICRQTVAATELVLCDDASTDDTVERARAAWARCRDAGWQVPALRVTVQPRRLGVAANFAAALARCSGELVVLSDQDDRWHPDRLEHAVGFFAAHPQALLLHGNADLVDAAGKPLGLDLFTALDVGAQELEALEQGRAFEPLLDRNLATGATMAVRQELLALALPIPAHWIHDEWLAALAAAMDALAVTRRCLIDYRQHGANQIGARQESWHEAMRRLVSPRGDFLAFRLERARELRCALEALGLRVPARALRLAGEKVAHHAVRAALPANRLLRTLPVWREWRTGRYRRFGRGLRGLAKDLLERG</sequence>
<evidence type="ECO:0000259" key="4">
    <source>
        <dbReference type="Pfam" id="PF00535"/>
    </source>
</evidence>